<dbReference type="Proteomes" id="UP001168540">
    <property type="component" value="Unassembled WGS sequence"/>
</dbReference>
<dbReference type="EMBL" id="JAUEDK010000002">
    <property type="protein sequence ID" value="MDN0073658.1"/>
    <property type="molecule type" value="Genomic_DNA"/>
</dbReference>
<proteinExistence type="predicted"/>
<reference evidence="1" key="1">
    <citation type="submission" date="2023-06" db="EMBL/GenBank/DDBJ databases">
        <authorList>
            <person name="Zhang S."/>
        </authorList>
    </citation>
    <scope>NUCLEOTIDE SEQUENCE</scope>
    <source>
        <strain evidence="1">SG2303</strain>
    </source>
</reference>
<keyword evidence="2" id="KW-1185">Reference proteome</keyword>
<protein>
    <submittedName>
        <fullName evidence="1">Uncharacterized protein</fullName>
    </submittedName>
</protein>
<accession>A0ABT7XIV6</accession>
<sequence>MKDYSIDCLTERHFLLFGTITHWFAKYEMLMQQIMATVAGSDYISVKLLTLSLNFGQKHATLFNLLRHGRLPFDQYDRISAFLQVPYALLPLRNDIAHSIWVARPPSNSIQPDWIFNYPPSILPVYEGLGEPNRHFMEHIQEEACYTVADLDTVAVNLATNYSEFREYLRKVGLITP</sequence>
<evidence type="ECO:0000313" key="2">
    <source>
        <dbReference type="Proteomes" id="UP001168540"/>
    </source>
</evidence>
<organism evidence="1 2">
    <name type="scientific">Crenobacter oryzisoli</name>
    <dbReference type="NCBI Taxonomy" id="3056844"/>
    <lineage>
        <taxon>Bacteria</taxon>
        <taxon>Pseudomonadati</taxon>
        <taxon>Pseudomonadota</taxon>
        <taxon>Betaproteobacteria</taxon>
        <taxon>Neisseriales</taxon>
        <taxon>Neisseriaceae</taxon>
        <taxon>Crenobacter</taxon>
    </lineage>
</organism>
<evidence type="ECO:0000313" key="1">
    <source>
        <dbReference type="EMBL" id="MDN0073658.1"/>
    </source>
</evidence>
<dbReference type="RefSeq" id="WP_289828188.1">
    <property type="nucleotide sequence ID" value="NZ_JAUEDK010000002.1"/>
</dbReference>
<name>A0ABT7XIV6_9NEIS</name>
<comment type="caution">
    <text evidence="1">The sequence shown here is derived from an EMBL/GenBank/DDBJ whole genome shotgun (WGS) entry which is preliminary data.</text>
</comment>
<gene>
    <name evidence="1" type="ORF">QU481_01955</name>
</gene>